<dbReference type="PRINTS" id="PR00301">
    <property type="entry name" value="HEATSHOCK70"/>
</dbReference>
<keyword evidence="6 7" id="KW-0346">Stress response</keyword>
<keyword evidence="7" id="KW-0143">Chaperone</keyword>
<dbReference type="Gene3D" id="3.30.420.40">
    <property type="match status" value="2"/>
</dbReference>
<dbReference type="SUPFAM" id="SSF100934">
    <property type="entry name" value="Heat shock protein 70kD (HSP70), C-terminal subdomain"/>
    <property type="match status" value="1"/>
</dbReference>
<evidence type="ECO:0000256" key="4">
    <source>
        <dbReference type="ARBA" id="ARBA00022741"/>
    </source>
</evidence>
<dbReference type="RefSeq" id="WP_320500505.1">
    <property type="nucleotide sequence ID" value="NZ_JAXCLX010000001.1"/>
</dbReference>
<dbReference type="NCBIfam" id="NF001413">
    <property type="entry name" value="PRK00290.1"/>
    <property type="match status" value="1"/>
</dbReference>
<dbReference type="InterPro" id="IPR029047">
    <property type="entry name" value="HSP70_peptide-bd_sf"/>
</dbReference>
<dbReference type="PANTHER" id="PTHR19375">
    <property type="entry name" value="HEAT SHOCK PROTEIN 70KDA"/>
    <property type="match status" value="1"/>
</dbReference>
<name>A0ABU5DZM6_9PROT</name>
<evidence type="ECO:0000256" key="5">
    <source>
        <dbReference type="ARBA" id="ARBA00022840"/>
    </source>
</evidence>
<dbReference type="InterPro" id="IPR018181">
    <property type="entry name" value="Heat_shock_70_CS"/>
</dbReference>
<gene>
    <name evidence="7 11" type="primary">dnaK</name>
    <name evidence="11" type="ORF">SMD31_09145</name>
</gene>
<accession>A0ABU5DZM6</accession>
<feature type="modified residue" description="Phosphothreonine; by autocatalysis" evidence="7">
    <location>
        <position position="217"/>
    </location>
</feature>
<feature type="region of interest" description="Disordered" evidence="10">
    <location>
        <begin position="621"/>
        <end position="662"/>
    </location>
</feature>
<keyword evidence="4 7" id="KW-0547">Nucleotide-binding</keyword>
<evidence type="ECO:0000256" key="10">
    <source>
        <dbReference type="SAM" id="MobiDB-lite"/>
    </source>
</evidence>
<evidence type="ECO:0000256" key="8">
    <source>
        <dbReference type="RuleBase" id="RU003322"/>
    </source>
</evidence>
<evidence type="ECO:0000256" key="6">
    <source>
        <dbReference type="ARBA" id="ARBA00023016"/>
    </source>
</evidence>
<reference evidence="11 12" key="1">
    <citation type="journal article" date="2013" name="Antonie Van Leeuwenhoek">
        <title>Dongia rigui sp. nov., isolated from freshwater of a large wetland in Korea.</title>
        <authorList>
            <person name="Baik K.S."/>
            <person name="Hwang Y.M."/>
            <person name="Choi J.S."/>
            <person name="Kwon J."/>
            <person name="Seong C.N."/>
        </authorList>
    </citation>
    <scope>NUCLEOTIDE SEQUENCE [LARGE SCALE GENOMIC DNA]</scope>
    <source>
        <strain evidence="11 12">04SU4-P</strain>
    </source>
</reference>
<dbReference type="HAMAP" id="MF_00332">
    <property type="entry name" value="DnaK"/>
    <property type="match status" value="1"/>
</dbReference>
<dbReference type="Pfam" id="PF00012">
    <property type="entry name" value="HSP70"/>
    <property type="match status" value="1"/>
</dbReference>
<keyword evidence="9" id="KW-0175">Coiled coil</keyword>
<feature type="coiled-coil region" evidence="9">
    <location>
        <begin position="266"/>
        <end position="293"/>
    </location>
</feature>
<evidence type="ECO:0000313" key="12">
    <source>
        <dbReference type="Proteomes" id="UP001271769"/>
    </source>
</evidence>
<dbReference type="Gene3D" id="2.60.34.10">
    <property type="entry name" value="Substrate Binding Domain Of DNAk, Chain A, domain 1"/>
    <property type="match status" value="1"/>
</dbReference>
<dbReference type="InterPro" id="IPR012725">
    <property type="entry name" value="Chaperone_DnaK"/>
</dbReference>
<sequence length="662" mass="70976">MLQFGRPEERDLPQERMNTMAKVIGIDLGTTNSCVAVMEGKDVKVIENVEGARTTPSMVAFTDSGERLVGQASKRQAVTNPENTLFAIKRLIGRRFDDPLTKKDKDLVPYKIVGGDNGDAWVNAQGKNYSPSQISAFILGKMKETAEAYLGEKVTQAVITVPAYFNDSQRQATKDAGKIAGLEVLRIINEPTAAALAYGMDKKNGGVIAVYDLGGGTFDVSVLEIGDGVFEVKSTNGDTFLGGEDFDARIIDYLAEEFKKENGIDLKKDKLALQRLKEAAEKAKIELSSAMQTEVNLPFITADASGPKHLIIKLTRAKLEALVDDLIERTMEPCRKALKDAGLKSSDIQEVIVVGGMTRMPKILEKVKEFFGKEPNRSVNPDEVVAIGAAIQGAVLKGEVKDVLLLDVTPLSLGIETLGGVFTRLIDRNTTIPTKKSQVFSTAEDGQTAVTIRVFQGEREMAADNKILGQFDLVGIPAAPRGVPQVEVTFDIDANGIVNVSAKDKATGKEQQIRIQASGGLSDGDIEKMVKDAEAHKAEDEKRKKLVEARNQADALIHNAEKQVKDAGDKVAEADKAQVDAAVADLKSVKDGEDIAAIEAKTQALTEALMKVGEALYKASAGAEGAPGAEAAGNDAGAQASTDEKVVDADFEEVDERKGKSA</sequence>
<feature type="compositionally biased region" description="Low complexity" evidence="10">
    <location>
        <begin position="621"/>
        <end position="640"/>
    </location>
</feature>
<protein>
    <recommendedName>
        <fullName evidence="2 7">Chaperone protein DnaK</fullName>
    </recommendedName>
    <alternativeName>
        <fullName evidence="7">HSP70</fullName>
    </alternativeName>
    <alternativeName>
        <fullName evidence="7">Heat shock 70 kDa protein</fullName>
    </alternativeName>
    <alternativeName>
        <fullName evidence="7">Heat shock protein 70</fullName>
    </alternativeName>
</protein>
<evidence type="ECO:0000256" key="2">
    <source>
        <dbReference type="ARBA" id="ARBA00014415"/>
    </source>
</evidence>
<evidence type="ECO:0000256" key="7">
    <source>
        <dbReference type="HAMAP-Rule" id="MF_00332"/>
    </source>
</evidence>
<dbReference type="InterPro" id="IPR013126">
    <property type="entry name" value="Hsp_70_fam"/>
</dbReference>
<comment type="caution">
    <text evidence="11">The sequence shown here is derived from an EMBL/GenBank/DDBJ whole genome shotgun (WGS) entry which is preliminary data.</text>
</comment>
<feature type="coiled-coil region" evidence="9">
    <location>
        <begin position="530"/>
        <end position="577"/>
    </location>
</feature>
<keyword evidence="3 7" id="KW-0597">Phosphoprotein</keyword>
<dbReference type="EMBL" id="JAXCLX010000001">
    <property type="protein sequence ID" value="MDY0872088.1"/>
    <property type="molecule type" value="Genomic_DNA"/>
</dbReference>
<dbReference type="InterPro" id="IPR043129">
    <property type="entry name" value="ATPase_NBD"/>
</dbReference>
<organism evidence="11 12">
    <name type="scientific">Dongia rigui</name>
    <dbReference type="NCBI Taxonomy" id="940149"/>
    <lineage>
        <taxon>Bacteria</taxon>
        <taxon>Pseudomonadati</taxon>
        <taxon>Pseudomonadota</taxon>
        <taxon>Alphaproteobacteria</taxon>
        <taxon>Rhodospirillales</taxon>
        <taxon>Dongiaceae</taxon>
        <taxon>Dongia</taxon>
    </lineage>
</organism>
<evidence type="ECO:0000256" key="3">
    <source>
        <dbReference type="ARBA" id="ARBA00022553"/>
    </source>
</evidence>
<dbReference type="SUPFAM" id="SSF100920">
    <property type="entry name" value="Heat shock protein 70kD (HSP70), peptide-binding domain"/>
    <property type="match status" value="1"/>
</dbReference>
<dbReference type="NCBIfam" id="NF003520">
    <property type="entry name" value="PRK05183.1"/>
    <property type="match status" value="1"/>
</dbReference>
<comment type="function">
    <text evidence="7">Acts as a chaperone.</text>
</comment>
<dbReference type="Gene3D" id="1.20.1270.10">
    <property type="match status" value="1"/>
</dbReference>
<dbReference type="Proteomes" id="UP001271769">
    <property type="component" value="Unassembled WGS sequence"/>
</dbReference>
<dbReference type="PROSITE" id="PS00297">
    <property type="entry name" value="HSP70_1"/>
    <property type="match status" value="1"/>
</dbReference>
<evidence type="ECO:0000256" key="9">
    <source>
        <dbReference type="SAM" id="Coils"/>
    </source>
</evidence>
<dbReference type="PROSITE" id="PS00329">
    <property type="entry name" value="HSP70_2"/>
    <property type="match status" value="1"/>
</dbReference>
<comment type="induction">
    <text evidence="7">By stress conditions e.g. heat shock.</text>
</comment>
<dbReference type="PROSITE" id="PS01036">
    <property type="entry name" value="HSP70_3"/>
    <property type="match status" value="1"/>
</dbReference>
<evidence type="ECO:0000313" key="11">
    <source>
        <dbReference type="EMBL" id="MDY0872088.1"/>
    </source>
</evidence>
<dbReference type="NCBIfam" id="TIGR02350">
    <property type="entry name" value="prok_dnaK"/>
    <property type="match status" value="1"/>
</dbReference>
<keyword evidence="5 7" id="KW-0067">ATP-binding</keyword>
<dbReference type="SUPFAM" id="SSF53067">
    <property type="entry name" value="Actin-like ATPase domain"/>
    <property type="match status" value="2"/>
</dbReference>
<evidence type="ECO:0000256" key="1">
    <source>
        <dbReference type="ARBA" id="ARBA00007381"/>
    </source>
</evidence>
<dbReference type="CDD" id="cd11733">
    <property type="entry name" value="ASKHA_NBD_HSP70_HSPA9"/>
    <property type="match status" value="1"/>
</dbReference>
<comment type="similarity">
    <text evidence="1 7 8">Belongs to the heat shock protein 70 family.</text>
</comment>
<dbReference type="InterPro" id="IPR029048">
    <property type="entry name" value="HSP70_C_sf"/>
</dbReference>
<keyword evidence="12" id="KW-1185">Reference proteome</keyword>
<proteinExistence type="evidence at transcript level"/>
<dbReference type="Gene3D" id="3.90.640.10">
    <property type="entry name" value="Actin, Chain A, domain 4"/>
    <property type="match status" value="1"/>
</dbReference>